<comment type="caution">
    <text evidence="2">The sequence shown here is derived from an EMBL/GenBank/DDBJ whole genome shotgun (WGS) entry which is preliminary data.</text>
</comment>
<evidence type="ECO:0000256" key="1">
    <source>
        <dbReference type="SAM" id="MobiDB-lite"/>
    </source>
</evidence>
<name>A0A8H6SP36_9AGAR</name>
<reference evidence="2" key="1">
    <citation type="submission" date="2020-05" db="EMBL/GenBank/DDBJ databases">
        <title>Mycena genomes resolve the evolution of fungal bioluminescence.</title>
        <authorList>
            <person name="Tsai I.J."/>
        </authorList>
    </citation>
    <scope>NUCLEOTIDE SEQUENCE</scope>
    <source>
        <strain evidence="2">171206Taipei</strain>
    </source>
</reference>
<feature type="compositionally biased region" description="Polar residues" evidence="1">
    <location>
        <begin position="30"/>
        <end position="48"/>
    </location>
</feature>
<dbReference type="Proteomes" id="UP000636479">
    <property type="component" value="Unassembled WGS sequence"/>
</dbReference>
<accession>A0A8H6SP36</accession>
<evidence type="ECO:0000313" key="2">
    <source>
        <dbReference type="EMBL" id="KAF7301797.1"/>
    </source>
</evidence>
<organism evidence="2 3">
    <name type="scientific">Mycena indigotica</name>
    <dbReference type="NCBI Taxonomy" id="2126181"/>
    <lineage>
        <taxon>Eukaryota</taxon>
        <taxon>Fungi</taxon>
        <taxon>Dikarya</taxon>
        <taxon>Basidiomycota</taxon>
        <taxon>Agaricomycotina</taxon>
        <taxon>Agaricomycetes</taxon>
        <taxon>Agaricomycetidae</taxon>
        <taxon>Agaricales</taxon>
        <taxon>Marasmiineae</taxon>
        <taxon>Mycenaceae</taxon>
        <taxon>Mycena</taxon>
    </lineage>
</organism>
<evidence type="ECO:0000313" key="3">
    <source>
        <dbReference type="Proteomes" id="UP000636479"/>
    </source>
</evidence>
<keyword evidence="3" id="KW-1185">Reference proteome</keyword>
<sequence length="213" mass="23322">MFTTRRPDSPPPRSPSPEVVLSPLPPPRRTNAQRPTRLSLQSSETRPTSLKPERRLTSMRSCGELRQPPTPRSSIRSVVSAPPTPREPASPTDSEASFRRTHKRTLSFAIPYRSPPPSPAISSPIPPVPAIPDFVLSPTDKKPVLHPLPTRANEVYLPEWEQFPVTPRKPRLSGGASIMSARRAVAAPAPMTCSTFFALHNKSSQTPQPVAAL</sequence>
<dbReference type="AlphaFoldDB" id="A0A8H6SP36"/>
<dbReference type="OrthoDB" id="3044976at2759"/>
<gene>
    <name evidence="2" type="ORF">MIND_00745400</name>
</gene>
<feature type="region of interest" description="Disordered" evidence="1">
    <location>
        <begin position="1"/>
        <end position="100"/>
    </location>
</feature>
<dbReference type="EMBL" id="JACAZF010000006">
    <property type="protein sequence ID" value="KAF7301797.1"/>
    <property type="molecule type" value="Genomic_DNA"/>
</dbReference>
<proteinExistence type="predicted"/>
<dbReference type="RefSeq" id="XP_037219797.1">
    <property type="nucleotide sequence ID" value="XM_037364153.1"/>
</dbReference>
<protein>
    <submittedName>
        <fullName evidence="2">Uncharacterized protein</fullName>
    </submittedName>
</protein>
<dbReference type="GeneID" id="59346669"/>